<dbReference type="SUPFAM" id="SSF103088">
    <property type="entry name" value="OmpA-like"/>
    <property type="match status" value="1"/>
</dbReference>
<evidence type="ECO:0000256" key="2">
    <source>
        <dbReference type="SAM" id="SignalP"/>
    </source>
</evidence>
<feature type="signal peptide" evidence="2">
    <location>
        <begin position="1"/>
        <end position="21"/>
    </location>
</feature>
<dbReference type="AlphaFoldDB" id="A1AKM6"/>
<accession>A1AKM6</accession>
<dbReference type="HOGENOM" id="CLU_1359328_0_0_7"/>
<dbReference type="GO" id="GO:0016020">
    <property type="term" value="C:membrane"/>
    <property type="evidence" value="ECO:0007669"/>
    <property type="project" value="UniProtKB-UniRule"/>
</dbReference>
<keyword evidence="1" id="KW-0472">Membrane</keyword>
<organism evidence="4 5">
    <name type="scientific">Pelobacter propionicus (strain DSM 2379 / NBRC 103807 / OttBd1)</name>
    <dbReference type="NCBI Taxonomy" id="338966"/>
    <lineage>
        <taxon>Bacteria</taxon>
        <taxon>Pseudomonadati</taxon>
        <taxon>Thermodesulfobacteriota</taxon>
        <taxon>Desulfuromonadia</taxon>
        <taxon>Desulfuromonadales</taxon>
        <taxon>Desulfuromonadaceae</taxon>
        <taxon>Pelobacter</taxon>
    </lineage>
</organism>
<keyword evidence="5" id="KW-1185">Reference proteome</keyword>
<reference evidence="4 5" key="1">
    <citation type="submission" date="2006-10" db="EMBL/GenBank/DDBJ databases">
        <title>Complete sequence of chromosome of Pelobacter propionicus DSM 2379.</title>
        <authorList>
            <consortium name="US DOE Joint Genome Institute"/>
            <person name="Copeland A."/>
            <person name="Lucas S."/>
            <person name="Lapidus A."/>
            <person name="Barry K."/>
            <person name="Detter J.C."/>
            <person name="Glavina del Rio T."/>
            <person name="Hammon N."/>
            <person name="Israni S."/>
            <person name="Dalin E."/>
            <person name="Tice H."/>
            <person name="Pitluck S."/>
            <person name="Saunders E."/>
            <person name="Brettin T."/>
            <person name="Bruce D."/>
            <person name="Han C."/>
            <person name="Tapia R."/>
            <person name="Schmutz J."/>
            <person name="Larimer F."/>
            <person name="Land M."/>
            <person name="Hauser L."/>
            <person name="Kyrpides N."/>
            <person name="Kim E."/>
            <person name="Lovley D."/>
            <person name="Richardson P."/>
        </authorList>
    </citation>
    <scope>NUCLEOTIDE SEQUENCE [LARGE SCALE GENOMIC DNA]</scope>
    <source>
        <strain evidence="5">DSM 2379 / NBRC 103807 / OttBd1</strain>
    </source>
</reference>
<evidence type="ECO:0000313" key="4">
    <source>
        <dbReference type="EMBL" id="ABK97896.1"/>
    </source>
</evidence>
<dbReference type="EMBL" id="CP000482">
    <property type="protein sequence ID" value="ABK97896.1"/>
    <property type="molecule type" value="Genomic_DNA"/>
</dbReference>
<dbReference type="eggNOG" id="COG2885">
    <property type="taxonomic scope" value="Bacteria"/>
</dbReference>
<evidence type="ECO:0000256" key="1">
    <source>
        <dbReference type="PROSITE-ProRule" id="PRU00473"/>
    </source>
</evidence>
<evidence type="ECO:0000259" key="3">
    <source>
        <dbReference type="PROSITE" id="PS51123"/>
    </source>
</evidence>
<dbReference type="OrthoDB" id="5402190at2"/>
<sequence>MPVKLMTAASLVLVVPLSAFAMDIRQRPFSYSFDTAASQSGDTFVVCTECPDSKLSLLPAVANVAVRMSSPVATQPASAPIDVTAVAPNKEQVATKRLIGTVHFRFDSSSLSHADLGGLDKLSKEIFAGSTVDLTGHTCTIGTDDYNKKLSFRRAEAVATALKARGVNIGTIEGRGKCCPASQDKRQNRRVEIIGIRKEGM</sequence>
<dbReference type="STRING" id="338966.Ppro_0261"/>
<keyword evidence="2" id="KW-0732">Signal</keyword>
<dbReference type="InterPro" id="IPR036737">
    <property type="entry name" value="OmpA-like_sf"/>
</dbReference>
<dbReference type="Pfam" id="PF00691">
    <property type="entry name" value="OmpA"/>
    <property type="match status" value="1"/>
</dbReference>
<protein>
    <submittedName>
        <fullName evidence="4">OmpA/MotB domain protein</fullName>
    </submittedName>
</protein>
<evidence type="ECO:0000313" key="5">
    <source>
        <dbReference type="Proteomes" id="UP000006732"/>
    </source>
</evidence>
<proteinExistence type="predicted"/>
<feature type="domain" description="OmpA-like" evidence="3">
    <location>
        <begin position="91"/>
        <end position="199"/>
    </location>
</feature>
<dbReference type="InterPro" id="IPR006665">
    <property type="entry name" value="OmpA-like"/>
</dbReference>
<feature type="chain" id="PRO_5002631957" evidence="2">
    <location>
        <begin position="22"/>
        <end position="201"/>
    </location>
</feature>
<dbReference type="KEGG" id="ppd:Ppro_0261"/>
<name>A1AKM6_PELPD</name>
<dbReference type="PROSITE" id="PS51123">
    <property type="entry name" value="OMPA_2"/>
    <property type="match status" value="1"/>
</dbReference>
<dbReference type="CDD" id="cd07185">
    <property type="entry name" value="OmpA_C-like"/>
    <property type="match status" value="1"/>
</dbReference>
<gene>
    <name evidence="4" type="ordered locus">Ppro_0261</name>
</gene>
<dbReference type="Proteomes" id="UP000006732">
    <property type="component" value="Chromosome"/>
</dbReference>
<dbReference type="Gene3D" id="3.30.1330.60">
    <property type="entry name" value="OmpA-like domain"/>
    <property type="match status" value="1"/>
</dbReference>